<comment type="caution">
    <text evidence="1">The sequence shown here is derived from an EMBL/GenBank/DDBJ whole genome shotgun (WGS) entry which is preliminary data.</text>
</comment>
<dbReference type="Gene3D" id="3.40.50.1000">
    <property type="entry name" value="HAD superfamily/HAD-like"/>
    <property type="match status" value="1"/>
</dbReference>
<dbReference type="EMBL" id="RZNX01000009">
    <property type="protein sequence ID" value="RUT28691.1"/>
    <property type="molecule type" value="Genomic_DNA"/>
</dbReference>
<dbReference type="AlphaFoldDB" id="A0A3S1CX65"/>
<dbReference type="PRINTS" id="PR00413">
    <property type="entry name" value="HADHALOGNASE"/>
</dbReference>
<name>A0A3S1CX65_9BACL</name>
<dbReference type="Proteomes" id="UP000272464">
    <property type="component" value="Unassembled WGS sequence"/>
</dbReference>
<keyword evidence="1" id="KW-0378">Hydrolase</keyword>
<dbReference type="InterPro" id="IPR023214">
    <property type="entry name" value="HAD_sf"/>
</dbReference>
<dbReference type="RefSeq" id="WP_127200445.1">
    <property type="nucleotide sequence ID" value="NZ_RZNX01000009.1"/>
</dbReference>
<dbReference type="PANTHER" id="PTHR43434">
    <property type="entry name" value="PHOSPHOGLYCOLATE PHOSPHATASE"/>
    <property type="match status" value="1"/>
</dbReference>
<protein>
    <submittedName>
        <fullName evidence="1">HAD family hydrolase</fullName>
    </submittedName>
</protein>
<dbReference type="PANTHER" id="PTHR43434:SF1">
    <property type="entry name" value="PHOSPHOGLYCOLATE PHOSPHATASE"/>
    <property type="match status" value="1"/>
</dbReference>
<keyword evidence="2" id="KW-1185">Reference proteome</keyword>
<dbReference type="Pfam" id="PF00702">
    <property type="entry name" value="Hydrolase"/>
    <property type="match status" value="1"/>
</dbReference>
<dbReference type="SFLD" id="SFLDS00003">
    <property type="entry name" value="Haloacid_Dehalogenase"/>
    <property type="match status" value="1"/>
</dbReference>
<dbReference type="InterPro" id="IPR023198">
    <property type="entry name" value="PGP-like_dom2"/>
</dbReference>
<evidence type="ECO:0000313" key="1">
    <source>
        <dbReference type="EMBL" id="RUT28691.1"/>
    </source>
</evidence>
<organism evidence="1 2">
    <name type="scientific">Paenibacillus zeisoli</name>
    <dbReference type="NCBI Taxonomy" id="2496267"/>
    <lineage>
        <taxon>Bacteria</taxon>
        <taxon>Bacillati</taxon>
        <taxon>Bacillota</taxon>
        <taxon>Bacilli</taxon>
        <taxon>Bacillales</taxon>
        <taxon>Paenibacillaceae</taxon>
        <taxon>Paenibacillus</taxon>
    </lineage>
</organism>
<gene>
    <name evidence="1" type="ORF">EJP77_16985</name>
</gene>
<dbReference type="InterPro" id="IPR050155">
    <property type="entry name" value="HAD-like_hydrolase_sf"/>
</dbReference>
<dbReference type="NCBIfam" id="TIGR01509">
    <property type="entry name" value="HAD-SF-IA-v3"/>
    <property type="match status" value="1"/>
</dbReference>
<dbReference type="SFLD" id="SFLDG01129">
    <property type="entry name" value="C1.5:_HAD__Beta-PGM__Phosphata"/>
    <property type="match status" value="1"/>
</dbReference>
<accession>A0A3S1CX65</accession>
<dbReference type="NCBIfam" id="TIGR01549">
    <property type="entry name" value="HAD-SF-IA-v1"/>
    <property type="match status" value="1"/>
</dbReference>
<dbReference type="OrthoDB" id="9797743at2"/>
<dbReference type="GO" id="GO:0006281">
    <property type="term" value="P:DNA repair"/>
    <property type="evidence" value="ECO:0007669"/>
    <property type="project" value="TreeGrafter"/>
</dbReference>
<dbReference type="SUPFAM" id="SSF56784">
    <property type="entry name" value="HAD-like"/>
    <property type="match status" value="1"/>
</dbReference>
<evidence type="ECO:0000313" key="2">
    <source>
        <dbReference type="Proteomes" id="UP000272464"/>
    </source>
</evidence>
<dbReference type="InterPro" id="IPR006439">
    <property type="entry name" value="HAD-SF_hydro_IA"/>
</dbReference>
<dbReference type="InterPro" id="IPR036412">
    <property type="entry name" value="HAD-like_sf"/>
</dbReference>
<sequence>MPNVNIQGRSIPITSILFDKDGTLLEFLMLWGRWAEAVNRSMTEKLAQLDFTLPVGPAGLLGTIQDEQGRVTGYDKTGPLAMASEEETLGLLAWQLYAAGIPWNEAIRQVQEICSSAMDQVRTSGEVQPMEGLISLLDQCKALGIRLAVVTTDSTENARQHLQAMSIEHYFDCVVGRERVKNGKPAADMVELACAELGTLPGEAAVVGDSNADMQMGKAAGAAITIGYGKGEEARGYLLDADYLISSYLELVIEP</sequence>
<dbReference type="GO" id="GO:0008967">
    <property type="term" value="F:phosphoglycolate phosphatase activity"/>
    <property type="evidence" value="ECO:0007669"/>
    <property type="project" value="TreeGrafter"/>
</dbReference>
<proteinExistence type="predicted"/>
<reference evidence="1 2" key="1">
    <citation type="submission" date="2018-12" db="EMBL/GenBank/DDBJ databases">
        <authorList>
            <person name="Sun L."/>
            <person name="Chen Z."/>
        </authorList>
    </citation>
    <scope>NUCLEOTIDE SEQUENCE [LARGE SCALE GENOMIC DNA]</scope>
    <source>
        <strain evidence="1 2">3-5-3</strain>
    </source>
</reference>
<dbReference type="Gene3D" id="1.10.150.240">
    <property type="entry name" value="Putative phosphatase, domain 2"/>
    <property type="match status" value="1"/>
</dbReference>